<dbReference type="InterPro" id="IPR016032">
    <property type="entry name" value="Sig_transdc_resp-reg_C-effctor"/>
</dbReference>
<dbReference type="CDD" id="cd00383">
    <property type="entry name" value="trans_reg_C"/>
    <property type="match status" value="1"/>
</dbReference>
<reference evidence="11" key="1">
    <citation type="submission" date="2016-10" db="EMBL/GenBank/DDBJ databases">
        <authorList>
            <person name="Varghese N."/>
            <person name="Submissions S."/>
        </authorList>
    </citation>
    <scope>NUCLEOTIDE SEQUENCE [LARGE SCALE GENOMIC DNA]</scope>
    <source>
        <strain evidence="11">DSM 1551</strain>
    </source>
</reference>
<dbReference type="Gene3D" id="3.40.50.2300">
    <property type="match status" value="1"/>
</dbReference>
<dbReference type="Proteomes" id="UP000198558">
    <property type="component" value="Unassembled WGS sequence"/>
</dbReference>
<dbReference type="PANTHER" id="PTHR48111">
    <property type="entry name" value="REGULATOR OF RPOS"/>
    <property type="match status" value="1"/>
</dbReference>
<dbReference type="InterPro" id="IPR011006">
    <property type="entry name" value="CheY-like_superfamily"/>
</dbReference>
<evidence type="ECO:0000256" key="5">
    <source>
        <dbReference type="ARBA" id="ARBA00023163"/>
    </source>
</evidence>
<name>A0A1I0FV40_9FIRM</name>
<dbReference type="Gene3D" id="6.10.250.690">
    <property type="match status" value="1"/>
</dbReference>
<dbReference type="GO" id="GO:0005829">
    <property type="term" value="C:cytosol"/>
    <property type="evidence" value="ECO:0007669"/>
    <property type="project" value="TreeGrafter"/>
</dbReference>
<keyword evidence="11" id="KW-1185">Reference proteome</keyword>
<keyword evidence="5" id="KW-0804">Transcription</keyword>
<keyword evidence="4 7" id="KW-0238">DNA-binding</keyword>
<proteinExistence type="predicted"/>
<evidence type="ECO:0000256" key="4">
    <source>
        <dbReference type="ARBA" id="ARBA00023125"/>
    </source>
</evidence>
<keyword evidence="2" id="KW-0902">Two-component regulatory system</keyword>
<dbReference type="GO" id="GO:0000156">
    <property type="term" value="F:phosphorelay response regulator activity"/>
    <property type="evidence" value="ECO:0007669"/>
    <property type="project" value="TreeGrafter"/>
</dbReference>
<evidence type="ECO:0000256" key="6">
    <source>
        <dbReference type="PROSITE-ProRule" id="PRU00169"/>
    </source>
</evidence>
<evidence type="ECO:0000313" key="10">
    <source>
        <dbReference type="EMBL" id="SET61533.1"/>
    </source>
</evidence>
<keyword evidence="1 6" id="KW-0597">Phosphoprotein</keyword>
<dbReference type="GO" id="GO:0000976">
    <property type="term" value="F:transcription cis-regulatory region binding"/>
    <property type="evidence" value="ECO:0007669"/>
    <property type="project" value="TreeGrafter"/>
</dbReference>
<dbReference type="InterPro" id="IPR036388">
    <property type="entry name" value="WH-like_DNA-bd_sf"/>
</dbReference>
<dbReference type="EMBL" id="FOIN01000022">
    <property type="protein sequence ID" value="SET61533.1"/>
    <property type="molecule type" value="Genomic_DNA"/>
</dbReference>
<dbReference type="PROSITE" id="PS50110">
    <property type="entry name" value="RESPONSE_REGULATORY"/>
    <property type="match status" value="1"/>
</dbReference>
<dbReference type="SMART" id="SM00448">
    <property type="entry name" value="REC"/>
    <property type="match status" value="1"/>
</dbReference>
<dbReference type="FunFam" id="3.40.50.2300:FF:000001">
    <property type="entry name" value="DNA-binding response regulator PhoB"/>
    <property type="match status" value="1"/>
</dbReference>
<gene>
    <name evidence="10" type="ORF">SAMN04489758_12218</name>
</gene>
<protein>
    <submittedName>
        <fullName evidence="10">DNA-binding response regulator, OmpR family, contains REC and winged-helix (WHTH) domain</fullName>
    </submittedName>
</protein>
<dbReference type="InterPro" id="IPR001789">
    <property type="entry name" value="Sig_transdc_resp-reg_receiver"/>
</dbReference>
<accession>A0A1I0FV40</accession>
<feature type="modified residue" description="4-aspartylphosphate" evidence="6">
    <location>
        <position position="53"/>
    </location>
</feature>
<dbReference type="InterPro" id="IPR039420">
    <property type="entry name" value="WalR-like"/>
</dbReference>
<dbReference type="SUPFAM" id="SSF52172">
    <property type="entry name" value="CheY-like"/>
    <property type="match status" value="1"/>
</dbReference>
<dbReference type="SUPFAM" id="SSF46894">
    <property type="entry name" value="C-terminal effector domain of the bipartite response regulators"/>
    <property type="match status" value="1"/>
</dbReference>
<evidence type="ECO:0000256" key="1">
    <source>
        <dbReference type="ARBA" id="ARBA00022553"/>
    </source>
</evidence>
<sequence length="220" mass="25533">MMNKILIVEDEKAINELIRISLTDAGYLCRCAYDGMQGADLIEGESFDLVLLDIMLPKVNGYELMEYIRPLNIPVIFLTAKADVNDRVKGLKMGAEDYIVKPFEIIELLARVETVLRRYDKISHYLSVYDVSVDTLSRVVKKDGKIVNLTVKEYDLLVLFLQNKNIALFRDRIYELVWKESYRGDSRTVDLHVQRMRKKVGLEDKIVSVYKIGYRLEVDE</sequence>
<feature type="domain" description="OmpR/PhoB-type" evidence="9">
    <location>
        <begin position="123"/>
        <end position="218"/>
    </location>
</feature>
<dbReference type="InterPro" id="IPR001867">
    <property type="entry name" value="OmpR/PhoB-type_DNA-bd"/>
</dbReference>
<organism evidence="10 11">
    <name type="scientific">Thomasclavelia cocleata</name>
    <dbReference type="NCBI Taxonomy" id="69824"/>
    <lineage>
        <taxon>Bacteria</taxon>
        <taxon>Bacillati</taxon>
        <taxon>Bacillota</taxon>
        <taxon>Erysipelotrichia</taxon>
        <taxon>Erysipelotrichales</taxon>
        <taxon>Coprobacillaceae</taxon>
        <taxon>Thomasclavelia</taxon>
    </lineage>
</organism>
<evidence type="ECO:0000256" key="7">
    <source>
        <dbReference type="PROSITE-ProRule" id="PRU01091"/>
    </source>
</evidence>
<dbReference type="GO" id="GO:0006355">
    <property type="term" value="P:regulation of DNA-templated transcription"/>
    <property type="evidence" value="ECO:0007669"/>
    <property type="project" value="InterPro"/>
</dbReference>
<keyword evidence="3" id="KW-0805">Transcription regulation</keyword>
<evidence type="ECO:0000256" key="2">
    <source>
        <dbReference type="ARBA" id="ARBA00023012"/>
    </source>
</evidence>
<dbReference type="SMART" id="SM00862">
    <property type="entry name" value="Trans_reg_C"/>
    <property type="match status" value="1"/>
</dbReference>
<evidence type="ECO:0000259" key="8">
    <source>
        <dbReference type="PROSITE" id="PS50110"/>
    </source>
</evidence>
<evidence type="ECO:0000259" key="9">
    <source>
        <dbReference type="PROSITE" id="PS51755"/>
    </source>
</evidence>
<dbReference type="GO" id="GO:0032993">
    <property type="term" value="C:protein-DNA complex"/>
    <property type="evidence" value="ECO:0007669"/>
    <property type="project" value="TreeGrafter"/>
</dbReference>
<feature type="domain" description="Response regulatory" evidence="8">
    <location>
        <begin position="4"/>
        <end position="116"/>
    </location>
</feature>
<dbReference type="Pfam" id="PF00072">
    <property type="entry name" value="Response_reg"/>
    <property type="match status" value="1"/>
</dbReference>
<dbReference type="Pfam" id="PF00486">
    <property type="entry name" value="Trans_reg_C"/>
    <property type="match status" value="1"/>
</dbReference>
<feature type="DNA-binding region" description="OmpR/PhoB-type" evidence="7">
    <location>
        <begin position="123"/>
        <end position="218"/>
    </location>
</feature>
<dbReference type="Gene3D" id="1.10.10.10">
    <property type="entry name" value="Winged helix-like DNA-binding domain superfamily/Winged helix DNA-binding domain"/>
    <property type="match status" value="1"/>
</dbReference>
<dbReference type="CDD" id="cd17574">
    <property type="entry name" value="REC_OmpR"/>
    <property type="match status" value="1"/>
</dbReference>
<evidence type="ECO:0000256" key="3">
    <source>
        <dbReference type="ARBA" id="ARBA00023015"/>
    </source>
</evidence>
<dbReference type="PANTHER" id="PTHR48111:SF2">
    <property type="entry name" value="RESPONSE REGULATOR SAER"/>
    <property type="match status" value="1"/>
</dbReference>
<dbReference type="AlphaFoldDB" id="A0A1I0FV40"/>
<evidence type="ECO:0000313" key="11">
    <source>
        <dbReference type="Proteomes" id="UP000198558"/>
    </source>
</evidence>
<dbReference type="PROSITE" id="PS51755">
    <property type="entry name" value="OMPR_PHOB"/>
    <property type="match status" value="1"/>
</dbReference>